<dbReference type="EMBL" id="BK056595">
    <property type="protein sequence ID" value="DAF32279.1"/>
    <property type="molecule type" value="Genomic_DNA"/>
</dbReference>
<organism evidence="1">
    <name type="scientific">Ackermannviridae sp</name>
    <dbReference type="NCBI Taxonomy" id="2831612"/>
    <lineage>
        <taxon>Viruses</taxon>
        <taxon>Duplodnaviria</taxon>
        <taxon>Heunggongvirae</taxon>
        <taxon>Uroviricota</taxon>
        <taxon>Caudoviricetes</taxon>
        <taxon>Pantevenvirales</taxon>
        <taxon>Ackermannviridae</taxon>
    </lineage>
</organism>
<protein>
    <submittedName>
        <fullName evidence="1">Uncharacterized protein</fullName>
    </submittedName>
</protein>
<evidence type="ECO:0000313" key="1">
    <source>
        <dbReference type="EMBL" id="DAF32279.1"/>
    </source>
</evidence>
<accession>A0A8S5RUZ2</accession>
<name>A0A8S5RUZ2_9CAUD</name>
<proteinExistence type="predicted"/>
<sequence length="60" mass="6528">MKKAFAVVIIAAALAASFAAGCRATMLSARLVSTSDSARLHPSYVISYRFGPLWFNEIYD</sequence>
<dbReference type="PROSITE" id="PS51257">
    <property type="entry name" value="PROKAR_LIPOPROTEIN"/>
    <property type="match status" value="1"/>
</dbReference>
<reference evidence="1" key="1">
    <citation type="journal article" date="2021" name="Proc. Natl. Acad. Sci. U.S.A.">
        <title>A Catalog of Tens of Thousands of Viruses from Human Metagenomes Reveals Hidden Associations with Chronic Diseases.</title>
        <authorList>
            <person name="Tisza M.J."/>
            <person name="Buck C.B."/>
        </authorList>
    </citation>
    <scope>NUCLEOTIDE SEQUENCE</scope>
    <source>
        <strain evidence="1">CtphE103</strain>
    </source>
</reference>